<keyword evidence="3" id="KW-1185">Reference proteome</keyword>
<gene>
    <name evidence="2" type="ORF">JOF55_003376</name>
</gene>
<feature type="region of interest" description="Disordered" evidence="1">
    <location>
        <begin position="1"/>
        <end position="22"/>
    </location>
</feature>
<proteinExistence type="predicted"/>
<dbReference type="EMBL" id="JAVDXW010000001">
    <property type="protein sequence ID" value="MDR7303195.1"/>
    <property type="molecule type" value="Genomic_DNA"/>
</dbReference>
<dbReference type="Proteomes" id="UP001180845">
    <property type="component" value="Unassembled WGS sequence"/>
</dbReference>
<accession>A0AAE3ZFU5</accession>
<reference evidence="2" key="1">
    <citation type="submission" date="2023-07" db="EMBL/GenBank/DDBJ databases">
        <title>Sequencing the genomes of 1000 actinobacteria strains.</title>
        <authorList>
            <person name="Klenk H.-P."/>
        </authorList>
    </citation>
    <scope>NUCLEOTIDE SEQUENCE</scope>
    <source>
        <strain evidence="2">DSM 45977</strain>
    </source>
</reference>
<feature type="compositionally biased region" description="Basic and acidic residues" evidence="1">
    <location>
        <begin position="8"/>
        <end position="17"/>
    </location>
</feature>
<comment type="caution">
    <text evidence="2">The sequence shown here is derived from an EMBL/GenBank/DDBJ whole genome shotgun (WGS) entry which is preliminary data.</text>
</comment>
<dbReference type="AlphaFoldDB" id="A0AAE3ZFU5"/>
<protein>
    <recommendedName>
        <fullName evidence="4">J domain-containing protein</fullName>
    </recommendedName>
</protein>
<evidence type="ECO:0000313" key="2">
    <source>
        <dbReference type="EMBL" id="MDR7303195.1"/>
    </source>
</evidence>
<sequence>MTMTTGKPAHDSGEQEHAAATAQAALRAFVRRHHPDVGGDPDVFAAGLAELRAARDRERPGAEHPAGTSDRGDAPIVVVARPRGLRGLVQRLRTRCARKRRAPRVR</sequence>
<evidence type="ECO:0008006" key="4">
    <source>
        <dbReference type="Google" id="ProtNLM"/>
    </source>
</evidence>
<organism evidence="2 3">
    <name type="scientific">Haloactinomyces albus</name>
    <dbReference type="NCBI Taxonomy" id="1352928"/>
    <lineage>
        <taxon>Bacteria</taxon>
        <taxon>Bacillati</taxon>
        <taxon>Actinomycetota</taxon>
        <taxon>Actinomycetes</taxon>
        <taxon>Actinopolysporales</taxon>
        <taxon>Actinopolysporaceae</taxon>
        <taxon>Haloactinomyces</taxon>
    </lineage>
</organism>
<evidence type="ECO:0000313" key="3">
    <source>
        <dbReference type="Proteomes" id="UP001180845"/>
    </source>
</evidence>
<name>A0AAE3ZFU5_9ACTN</name>
<dbReference type="RefSeq" id="WP_310275338.1">
    <property type="nucleotide sequence ID" value="NZ_JAVDXW010000001.1"/>
</dbReference>
<feature type="region of interest" description="Disordered" evidence="1">
    <location>
        <begin position="54"/>
        <end position="76"/>
    </location>
</feature>
<evidence type="ECO:0000256" key="1">
    <source>
        <dbReference type="SAM" id="MobiDB-lite"/>
    </source>
</evidence>